<accession>A0A150WKR8</accession>
<dbReference type="EMBL" id="LUKF01000012">
    <property type="protein sequence ID" value="KYG64377.1"/>
    <property type="molecule type" value="Genomic_DNA"/>
</dbReference>
<dbReference type="RefSeq" id="WP_063243370.1">
    <property type="nucleotide sequence ID" value="NZ_LUKF01000012.1"/>
</dbReference>
<organism evidence="1 2">
    <name type="scientific">Bdellovibrio bacteriovorus</name>
    <dbReference type="NCBI Taxonomy" id="959"/>
    <lineage>
        <taxon>Bacteria</taxon>
        <taxon>Pseudomonadati</taxon>
        <taxon>Bdellovibrionota</taxon>
        <taxon>Bdellovibrionia</taxon>
        <taxon>Bdellovibrionales</taxon>
        <taxon>Pseudobdellovibrionaceae</taxon>
        <taxon>Bdellovibrio</taxon>
    </lineage>
</organism>
<proteinExistence type="predicted"/>
<evidence type="ECO:0000313" key="1">
    <source>
        <dbReference type="EMBL" id="KYG64377.1"/>
    </source>
</evidence>
<evidence type="ECO:0000313" key="2">
    <source>
        <dbReference type="Proteomes" id="UP000075391"/>
    </source>
</evidence>
<reference evidence="1 2" key="1">
    <citation type="submission" date="2016-03" db="EMBL/GenBank/DDBJ databases">
        <authorList>
            <person name="Ploux O."/>
        </authorList>
    </citation>
    <scope>NUCLEOTIDE SEQUENCE [LARGE SCALE GENOMIC DNA]</scope>
    <source>
        <strain evidence="1 2">BER2</strain>
    </source>
</reference>
<name>A0A150WKR8_BDEBC</name>
<dbReference type="Proteomes" id="UP000075391">
    <property type="component" value="Unassembled WGS sequence"/>
</dbReference>
<dbReference type="OrthoDB" id="5295449at2"/>
<sequence>MKQNVEICSGCIVRSAEGVEESTFLIKKKFLEELVARLKELRPDVEWNVSFTSCMRFCPNKRMSLVIKNQMGMSTGNSVDVVAQDIVSRALS</sequence>
<dbReference type="AlphaFoldDB" id="A0A150WKR8"/>
<protein>
    <submittedName>
        <fullName evidence="1">Uncharacterized protein</fullName>
    </submittedName>
</protein>
<comment type="caution">
    <text evidence="1">The sequence shown here is derived from an EMBL/GenBank/DDBJ whole genome shotgun (WGS) entry which is preliminary data.</text>
</comment>
<gene>
    <name evidence="1" type="ORF">AZI85_02845</name>
</gene>